<sequence length="1252" mass="143599">MQLSPLDIFQLSYRIPSLIIYIYFEIVLAYKLYTNDPEYNNEFCPLVFVKGLVDIGAQLCQLITLRLANTRWLPHIFTFSDFQAHIPSFVNDSCYAVMFELCFLISLNRYLAVTYPVKYKFYFSKKAHKIMLPICLVVGFSIGLFLVLRFGCKIIWSDVRGLMVAVFVDEKVGIFQAVYTIGYYLPLCVGSAIFSGLTVFKVSKLRKTSSAVRKKDRLLITYSFICVVAFTAFDLCFILRSVGYLMKRSDLTQIAQNIVQHIVDVATFGLFYISILLRNYIIAISSEFCETNTEVDGKELSGKFEIKTNLEDPLDYFMDTVFGKGPFVENEMDFDFSETKIAKLKQFYSEIVVSFPYTILSPTARINFDKAFQFWAKRFFTQTSLNENTEESLSHSKTKTNYGSFAYPSIVAEILMSGYAAIGFSWQSAPLVTEMELLMTDWIGQAIGIPKIYLNQNEVGNGSLHYTLYDAILLVSLCARSRATTLHSPAFDQKLELAKVADYEKIDLNRDTINDTKVSIGTISSDPKSDYYEYFNKNDPSVLSKLIAFSFDDPTGNLNQMFMTVGVKHQLIFVGNEFKHCPTVYSFFLEEAFLNAVNTGKIPFMVLFSIKKNVEIESEIAKEISKICTKYNIWFNLNVSNVVGHLFLNHSEKVTKNIENIDSITATVEDVFLINEFCTVLWVRKYVECEEALCITPTYLRHAKQGLIVDLRHLSIAFSKKFRGLKIWMTIKAFGLKGLRDYYKHRNDSKPPKDIINPFNSIQFKKSALQATEFIATYWETLKDTQTPMTNSPPKTIFNLLTPSGPEEGEEMSQAISTLKTLLPHSTHWNHPYFAAYFPSFSNYSCILGDMFSALFGDRTSPALEGMERDVVQMIGKAMHLPEVFWRRHEDPDHRKYFNGTASEGTFKATLMARERVIYKFKKLHSLWVDNNHLMNGKKLSQFDGSLLPHLRKWNKSEDPNCTFLYNYMLAYTSTQAHSSVEKAYLFSGCRMRKIPVRYDDRLRNFTIHRGAVRRALEVDRAHGYIPFILTCAVGSTSSSGVDWADVHAKVAKDQGLWVHCDAAYLGGFFFLEEYKKFHKGFDYVDSFVINLHKAGGINCDASMLFVHECHRHSKTLNSLGTFPRINRSIKIWFLIQTFGIDGIRAIQRKQIEMTQKFECLLKKSPLFEVTSEAIGGLVCFRVASLSNEENEKIFNLINDDLRIHITESQVLDLYFMRFAANYPDLKCEDINFMFDVIVEITEKALKDKQTK</sequence>
<name>A0AC35TWA6_9BILA</name>
<accession>A0AC35TWA6</accession>
<protein>
    <submittedName>
        <fullName evidence="2">7TM_GPCR_Srx domain-containing protein</fullName>
    </submittedName>
</protein>
<organism evidence="1 2">
    <name type="scientific">Rhabditophanes sp. KR3021</name>
    <dbReference type="NCBI Taxonomy" id="114890"/>
    <lineage>
        <taxon>Eukaryota</taxon>
        <taxon>Metazoa</taxon>
        <taxon>Ecdysozoa</taxon>
        <taxon>Nematoda</taxon>
        <taxon>Chromadorea</taxon>
        <taxon>Rhabditida</taxon>
        <taxon>Tylenchina</taxon>
        <taxon>Panagrolaimomorpha</taxon>
        <taxon>Strongyloidoidea</taxon>
        <taxon>Alloionematidae</taxon>
        <taxon>Rhabditophanes</taxon>
    </lineage>
</organism>
<evidence type="ECO:0000313" key="1">
    <source>
        <dbReference type="Proteomes" id="UP000095286"/>
    </source>
</evidence>
<evidence type="ECO:0000313" key="2">
    <source>
        <dbReference type="WBParaSite" id="RSKR_0000483600.1"/>
    </source>
</evidence>
<proteinExistence type="predicted"/>
<reference evidence="2" key="1">
    <citation type="submission" date="2016-11" db="UniProtKB">
        <authorList>
            <consortium name="WormBaseParasite"/>
        </authorList>
    </citation>
    <scope>IDENTIFICATION</scope>
    <source>
        <strain evidence="2">KR3021</strain>
    </source>
</reference>
<dbReference type="WBParaSite" id="RSKR_0000483600.1">
    <property type="protein sequence ID" value="RSKR_0000483600.1"/>
    <property type="gene ID" value="RSKR_0000483600"/>
</dbReference>
<dbReference type="Proteomes" id="UP000095286">
    <property type="component" value="Unplaced"/>
</dbReference>